<dbReference type="OrthoDB" id="6929199at2"/>
<comment type="caution">
    <text evidence="5">The sequence shown here is derived from an EMBL/GenBank/DDBJ whole genome shotgun (WGS) entry which is preliminary data.</text>
</comment>
<name>A0A7Z8K3Q9_9CELL</name>
<feature type="DNA-binding region" description="H-T-H motif" evidence="2">
    <location>
        <begin position="37"/>
        <end position="56"/>
    </location>
</feature>
<evidence type="ECO:0000259" key="4">
    <source>
        <dbReference type="PROSITE" id="PS50977"/>
    </source>
</evidence>
<sequence length="212" mass="23648">MTGDPVRKGRPNDPRRRDRILRATLAVIGDEGVHATSYRRVAARAEVPLGSMTYYFADLETLIVSAFETLGEGLEPRYAGPLRDARDELEAIEALVAATGGTTSPSRHDIRLYTEMYQYAARSQRVAELVRTFQEDSLEVLRRHFSDSAARAVDALIWGWWTYRSFHDTPLDETMVRRAFRALVTDLADDTGTDPDGTTPRAGASTTQRGPT</sequence>
<evidence type="ECO:0000256" key="2">
    <source>
        <dbReference type="PROSITE-ProRule" id="PRU00335"/>
    </source>
</evidence>
<dbReference type="Pfam" id="PF00440">
    <property type="entry name" value="TetR_N"/>
    <property type="match status" value="1"/>
</dbReference>
<dbReference type="SUPFAM" id="SSF46689">
    <property type="entry name" value="Homeodomain-like"/>
    <property type="match status" value="1"/>
</dbReference>
<dbReference type="PROSITE" id="PS50977">
    <property type="entry name" value="HTH_TETR_2"/>
    <property type="match status" value="1"/>
</dbReference>
<dbReference type="GO" id="GO:0003700">
    <property type="term" value="F:DNA-binding transcription factor activity"/>
    <property type="evidence" value="ECO:0007669"/>
    <property type="project" value="TreeGrafter"/>
</dbReference>
<dbReference type="Gene3D" id="1.10.357.10">
    <property type="entry name" value="Tetracycline Repressor, domain 2"/>
    <property type="match status" value="1"/>
</dbReference>
<feature type="region of interest" description="Disordered" evidence="3">
    <location>
        <begin position="188"/>
        <end position="212"/>
    </location>
</feature>
<dbReference type="PANTHER" id="PTHR30055">
    <property type="entry name" value="HTH-TYPE TRANSCRIPTIONAL REGULATOR RUTR"/>
    <property type="match status" value="1"/>
</dbReference>
<organism evidence="5 6">
    <name type="scientific">Cellulomonas hominis</name>
    <dbReference type="NCBI Taxonomy" id="156981"/>
    <lineage>
        <taxon>Bacteria</taxon>
        <taxon>Bacillati</taxon>
        <taxon>Actinomycetota</taxon>
        <taxon>Actinomycetes</taxon>
        <taxon>Micrococcales</taxon>
        <taxon>Cellulomonadaceae</taxon>
        <taxon>Cellulomonas</taxon>
    </lineage>
</organism>
<dbReference type="InterPro" id="IPR001647">
    <property type="entry name" value="HTH_TetR"/>
</dbReference>
<dbReference type="InterPro" id="IPR009057">
    <property type="entry name" value="Homeodomain-like_sf"/>
</dbReference>
<evidence type="ECO:0000256" key="1">
    <source>
        <dbReference type="ARBA" id="ARBA00023125"/>
    </source>
</evidence>
<accession>A0A7Z8K3Q9</accession>
<dbReference type="Proteomes" id="UP000308121">
    <property type="component" value="Unassembled WGS sequence"/>
</dbReference>
<dbReference type="AlphaFoldDB" id="A0A7Z8K3Q9"/>
<evidence type="ECO:0000313" key="5">
    <source>
        <dbReference type="EMBL" id="TKR27379.1"/>
    </source>
</evidence>
<feature type="domain" description="HTH tetR-type" evidence="4">
    <location>
        <begin position="14"/>
        <end position="74"/>
    </location>
</feature>
<evidence type="ECO:0000313" key="6">
    <source>
        <dbReference type="Proteomes" id="UP000308121"/>
    </source>
</evidence>
<dbReference type="EMBL" id="SZYE01000002">
    <property type="protein sequence ID" value="TKR27379.1"/>
    <property type="molecule type" value="Genomic_DNA"/>
</dbReference>
<dbReference type="PANTHER" id="PTHR30055:SF226">
    <property type="entry name" value="HTH-TYPE TRANSCRIPTIONAL REGULATOR PKSA"/>
    <property type="match status" value="1"/>
</dbReference>
<gene>
    <name evidence="5" type="ORF">FA014_00635</name>
</gene>
<keyword evidence="1 2" id="KW-0238">DNA-binding</keyword>
<dbReference type="GO" id="GO:0000976">
    <property type="term" value="F:transcription cis-regulatory region binding"/>
    <property type="evidence" value="ECO:0007669"/>
    <property type="project" value="TreeGrafter"/>
</dbReference>
<reference evidence="5 6" key="1">
    <citation type="submission" date="2019-05" db="EMBL/GenBank/DDBJ databases">
        <title>Genome sequence of Cellulomonas hominis strain CS1.</title>
        <authorList>
            <person name="Belmont J."/>
            <person name="Maclea K.S."/>
        </authorList>
    </citation>
    <scope>NUCLEOTIDE SEQUENCE [LARGE SCALE GENOMIC DNA]</scope>
    <source>
        <strain evidence="5 6">CS1</strain>
    </source>
</reference>
<evidence type="ECO:0000256" key="3">
    <source>
        <dbReference type="SAM" id="MobiDB-lite"/>
    </source>
</evidence>
<protein>
    <submittedName>
        <fullName evidence="5">TetR family transcriptional regulator</fullName>
    </submittedName>
</protein>
<proteinExistence type="predicted"/>
<dbReference type="InterPro" id="IPR050109">
    <property type="entry name" value="HTH-type_TetR-like_transc_reg"/>
</dbReference>